<organism evidence="4 5">
    <name type="scientific">Neogobius melanostomus</name>
    <name type="common">round goby</name>
    <dbReference type="NCBI Taxonomy" id="47308"/>
    <lineage>
        <taxon>Eukaryota</taxon>
        <taxon>Metazoa</taxon>
        <taxon>Chordata</taxon>
        <taxon>Craniata</taxon>
        <taxon>Vertebrata</taxon>
        <taxon>Euteleostomi</taxon>
        <taxon>Actinopterygii</taxon>
        <taxon>Neopterygii</taxon>
        <taxon>Teleostei</taxon>
        <taxon>Neoteleostei</taxon>
        <taxon>Acanthomorphata</taxon>
        <taxon>Gobiaria</taxon>
        <taxon>Gobiiformes</taxon>
        <taxon>Gobioidei</taxon>
        <taxon>Gobiidae</taxon>
        <taxon>Benthophilinae</taxon>
        <taxon>Neogobiini</taxon>
        <taxon>Neogobius</taxon>
    </lineage>
</organism>
<dbReference type="Proteomes" id="UP000694523">
    <property type="component" value="Unplaced"/>
</dbReference>
<evidence type="ECO:0000259" key="3">
    <source>
        <dbReference type="PROSITE" id="PS51135"/>
    </source>
</evidence>
<evidence type="ECO:0000256" key="2">
    <source>
        <dbReference type="PROSITE-ProRule" id="PRU00447"/>
    </source>
</evidence>
<dbReference type="SMART" id="SM00266">
    <property type="entry name" value="CAD"/>
    <property type="match status" value="1"/>
</dbReference>
<dbReference type="InterPro" id="IPR003508">
    <property type="entry name" value="CIDE-N_dom"/>
</dbReference>
<reference evidence="4" key="2">
    <citation type="submission" date="2025-09" db="UniProtKB">
        <authorList>
            <consortium name="Ensembl"/>
        </authorList>
    </citation>
    <scope>IDENTIFICATION</scope>
</reference>
<protein>
    <submittedName>
        <fullName evidence="4">Cell death inducing DFFA like effector c</fullName>
    </submittedName>
</protein>
<dbReference type="SUPFAM" id="SSF54277">
    <property type="entry name" value="CAD &amp; PB1 domains"/>
    <property type="match status" value="1"/>
</dbReference>
<feature type="domain" description="CIDE-N" evidence="3">
    <location>
        <begin position="41"/>
        <end position="109"/>
    </location>
</feature>
<reference evidence="4" key="1">
    <citation type="submission" date="2025-08" db="UniProtKB">
        <authorList>
            <consortium name="Ensembl"/>
        </authorList>
    </citation>
    <scope>IDENTIFICATION</scope>
</reference>
<dbReference type="PANTHER" id="PTHR12306:SF9">
    <property type="entry name" value="LIPID TRANSFERASE CIDEC"/>
    <property type="match status" value="1"/>
</dbReference>
<evidence type="ECO:0000256" key="1">
    <source>
        <dbReference type="ARBA" id="ARBA00022703"/>
    </source>
</evidence>
<dbReference type="GO" id="GO:0042981">
    <property type="term" value="P:regulation of apoptotic process"/>
    <property type="evidence" value="ECO:0007669"/>
    <property type="project" value="TreeGrafter"/>
</dbReference>
<dbReference type="GO" id="GO:0006915">
    <property type="term" value="P:apoptotic process"/>
    <property type="evidence" value="ECO:0007669"/>
    <property type="project" value="UniProtKB-UniRule"/>
</dbReference>
<sequence length="221" mass="24988">YCCFNRLLDVFIYSRSKSHLMSRCVTASASVTQLLSVRPLRSKPFRVTNAERSLKKGLTAHALEDLRHKTVLVLVLEEDGTEIDSEDFFQTVPENSVLMVLDKGEKWTPLSVSVAHLGKCDQDRTDVATLYGAYSVSYEVRCYAAKKLLKEALRWTVFSMQATGHILLGSSCYIEHLLKAEDEGKINLMLPGTACLSKWISTAVDKGKRYYTWTNPAVWHF</sequence>
<dbReference type="Pfam" id="PF02017">
    <property type="entry name" value="CIDE-N"/>
    <property type="match status" value="1"/>
</dbReference>
<accession>A0A8C6UAW7</accession>
<keyword evidence="1 2" id="KW-0053">Apoptosis</keyword>
<keyword evidence="5" id="KW-1185">Reference proteome</keyword>
<proteinExistence type="predicted"/>
<name>A0A8C6UAW7_9GOBI</name>
<evidence type="ECO:0000313" key="4">
    <source>
        <dbReference type="Ensembl" id="ENSNMLP00000034368.1"/>
    </source>
</evidence>
<dbReference type="Gene3D" id="3.10.20.10">
    <property type="match status" value="1"/>
</dbReference>
<dbReference type="AlphaFoldDB" id="A0A8C6UAW7"/>
<dbReference type="Ensembl" id="ENSNMLT00000038276.1">
    <property type="protein sequence ID" value="ENSNMLP00000034368.1"/>
    <property type="gene ID" value="ENSNMLG00000021407.1"/>
</dbReference>
<dbReference type="PROSITE" id="PS51135">
    <property type="entry name" value="CIDE_N"/>
    <property type="match status" value="1"/>
</dbReference>
<evidence type="ECO:0000313" key="5">
    <source>
        <dbReference type="Proteomes" id="UP000694523"/>
    </source>
</evidence>
<dbReference type="PANTHER" id="PTHR12306">
    <property type="entry name" value="CELL DEATH ACTIVATOR CIDE"/>
    <property type="match status" value="1"/>
</dbReference>